<dbReference type="Pfam" id="PF13499">
    <property type="entry name" value="EF-hand_7"/>
    <property type="match status" value="1"/>
</dbReference>
<sequence length="366" mass="39933">MATLATVGYGDLAPTSDASRVVAVFVIFLGISIVLSQVAGLVSLVTAPITNKGRKLLAKAFPPTGVDLDLSGDIDFYQPRHPIVFYSKNLLPSIALNVVVQCISAAIFVAIDPTWTFGRWLYHCFVTATTVGYGDTLNGTQEGRLWSCFHILISVAMLGEFVSSIDELRFEREATLERNRMFTTRLSTQMLDELLEHAIALRNVYQEHNLLKAARAHSVPFDALAALLGQIKSSIAQSLDRSMDLFRRIDTDGDGVVNGNEWRAAVTSLGVAAPASNLDAIFAALDIDGSGELNYAELHQEIETGLGLTESEFALAMMLELGIIQAEHVTPFIKQFRMIDIDGNTRLTRSDLVAAEGTTYAAHHPF</sequence>
<dbReference type="PRINTS" id="PR01333">
    <property type="entry name" value="2POREKCHANEL"/>
</dbReference>
<reference evidence="12" key="1">
    <citation type="journal article" date="2015" name="PLoS Genet.">
        <title>Genome Sequence and Transcriptome Analyses of Chrysochromulina tobin: Metabolic Tools for Enhanced Algal Fitness in the Prominent Order Prymnesiales (Haptophyceae).</title>
        <authorList>
            <person name="Hovde B.T."/>
            <person name="Deodato C.R."/>
            <person name="Hunsperger H.M."/>
            <person name="Ryken S.A."/>
            <person name="Yost W."/>
            <person name="Jha R.K."/>
            <person name="Patterson J."/>
            <person name="Monnat R.J. Jr."/>
            <person name="Barlow S.B."/>
            <person name="Starkenburg S.R."/>
            <person name="Cattolico R.A."/>
        </authorList>
    </citation>
    <scope>NUCLEOTIDE SEQUENCE</scope>
    <source>
        <strain evidence="12">CCMP291</strain>
    </source>
</reference>
<evidence type="ECO:0000256" key="5">
    <source>
        <dbReference type="ARBA" id="ARBA00022989"/>
    </source>
</evidence>
<dbReference type="InterPro" id="IPR002048">
    <property type="entry name" value="EF_hand_dom"/>
</dbReference>
<name>A0A0M0L909_9EUKA</name>
<dbReference type="AlphaFoldDB" id="A0A0M0L909"/>
<feature type="domain" description="EF-hand" evidence="10">
    <location>
        <begin position="273"/>
        <end position="308"/>
    </location>
</feature>
<evidence type="ECO:0000313" key="12">
    <source>
        <dbReference type="Proteomes" id="UP000037460"/>
    </source>
</evidence>
<accession>A0A0M0L909</accession>
<dbReference type="CDD" id="cd00051">
    <property type="entry name" value="EFh"/>
    <property type="match status" value="1"/>
</dbReference>
<comment type="subcellular location">
    <subcellularLocation>
        <location evidence="1">Membrane</location>
        <topology evidence="1">Multi-pass membrane protein</topology>
    </subcellularLocation>
</comment>
<evidence type="ECO:0000256" key="2">
    <source>
        <dbReference type="ARBA" id="ARBA00022448"/>
    </source>
</evidence>
<dbReference type="PROSITE" id="PS00018">
    <property type="entry name" value="EF_HAND_1"/>
    <property type="match status" value="2"/>
</dbReference>
<evidence type="ECO:0000313" key="11">
    <source>
        <dbReference type="EMBL" id="KOO47153.1"/>
    </source>
</evidence>
<dbReference type="InterPro" id="IPR011992">
    <property type="entry name" value="EF-hand-dom_pair"/>
</dbReference>
<keyword evidence="7 9" id="KW-0472">Membrane</keyword>
<dbReference type="PANTHER" id="PTHR11003">
    <property type="entry name" value="POTASSIUM CHANNEL, SUBFAMILY K"/>
    <property type="match status" value="1"/>
</dbReference>
<dbReference type="GO" id="GO:0022841">
    <property type="term" value="F:potassium ion leak channel activity"/>
    <property type="evidence" value="ECO:0007669"/>
    <property type="project" value="TreeGrafter"/>
</dbReference>
<evidence type="ECO:0000256" key="1">
    <source>
        <dbReference type="ARBA" id="ARBA00004141"/>
    </source>
</evidence>
<dbReference type="SUPFAM" id="SSF81324">
    <property type="entry name" value="Voltage-gated potassium channels"/>
    <property type="match status" value="2"/>
</dbReference>
<feature type="transmembrane region" description="Helical" evidence="9">
    <location>
        <begin position="21"/>
        <end position="45"/>
    </location>
</feature>
<keyword evidence="2" id="KW-0813">Transport</keyword>
<keyword evidence="4" id="KW-0106">Calcium</keyword>
<keyword evidence="3 9" id="KW-0812">Transmembrane</keyword>
<dbReference type="GO" id="GO:0015271">
    <property type="term" value="F:outward rectifier potassium channel activity"/>
    <property type="evidence" value="ECO:0007669"/>
    <property type="project" value="TreeGrafter"/>
</dbReference>
<dbReference type="GO" id="GO:0030322">
    <property type="term" value="P:stabilization of membrane potential"/>
    <property type="evidence" value="ECO:0007669"/>
    <property type="project" value="TreeGrafter"/>
</dbReference>
<evidence type="ECO:0000256" key="9">
    <source>
        <dbReference type="SAM" id="Phobius"/>
    </source>
</evidence>
<evidence type="ECO:0000256" key="6">
    <source>
        <dbReference type="ARBA" id="ARBA00023065"/>
    </source>
</evidence>
<keyword evidence="8 11" id="KW-0407">Ion channel</keyword>
<dbReference type="SMART" id="SM00054">
    <property type="entry name" value="EFh"/>
    <property type="match status" value="3"/>
</dbReference>
<evidence type="ECO:0000259" key="10">
    <source>
        <dbReference type="PROSITE" id="PS50222"/>
    </source>
</evidence>
<dbReference type="InterPro" id="IPR003280">
    <property type="entry name" value="2pore_dom_K_chnl"/>
</dbReference>
<dbReference type="SUPFAM" id="SSF47473">
    <property type="entry name" value="EF-hand"/>
    <property type="match status" value="1"/>
</dbReference>
<dbReference type="Proteomes" id="UP000037460">
    <property type="component" value="Unassembled WGS sequence"/>
</dbReference>
<dbReference type="GO" id="GO:0005737">
    <property type="term" value="C:cytoplasm"/>
    <property type="evidence" value="ECO:0007669"/>
    <property type="project" value="UniProtKB-ARBA"/>
</dbReference>
<keyword evidence="12" id="KW-1185">Reference proteome</keyword>
<comment type="caution">
    <text evidence="11">The sequence shown here is derived from an EMBL/GenBank/DDBJ whole genome shotgun (WGS) entry which is preliminary data.</text>
</comment>
<dbReference type="Pfam" id="PF07885">
    <property type="entry name" value="Ion_trans_2"/>
    <property type="match status" value="2"/>
</dbReference>
<dbReference type="PANTHER" id="PTHR11003:SF291">
    <property type="entry name" value="IP11374P"/>
    <property type="match status" value="1"/>
</dbReference>
<dbReference type="InterPro" id="IPR018247">
    <property type="entry name" value="EF_Hand_1_Ca_BS"/>
</dbReference>
<protein>
    <submittedName>
        <fullName evidence="11">Calcium-activated outward-rectifying potassium channel 1</fullName>
    </submittedName>
</protein>
<proteinExistence type="predicted"/>
<gene>
    <name evidence="11" type="ORF">Ctob_012779</name>
</gene>
<evidence type="ECO:0000256" key="4">
    <source>
        <dbReference type="ARBA" id="ARBA00022837"/>
    </source>
</evidence>
<dbReference type="InterPro" id="IPR013099">
    <property type="entry name" value="K_chnl_dom"/>
</dbReference>
<evidence type="ECO:0000256" key="7">
    <source>
        <dbReference type="ARBA" id="ARBA00023136"/>
    </source>
</evidence>
<dbReference type="GO" id="GO:0005509">
    <property type="term" value="F:calcium ion binding"/>
    <property type="evidence" value="ECO:0007669"/>
    <property type="project" value="InterPro"/>
</dbReference>
<dbReference type="PROSITE" id="PS50222">
    <property type="entry name" value="EF_HAND_2"/>
    <property type="match status" value="2"/>
</dbReference>
<dbReference type="Gene3D" id="1.10.287.70">
    <property type="match status" value="2"/>
</dbReference>
<evidence type="ECO:0000256" key="8">
    <source>
        <dbReference type="ARBA" id="ARBA00023303"/>
    </source>
</evidence>
<evidence type="ECO:0000256" key="3">
    <source>
        <dbReference type="ARBA" id="ARBA00022692"/>
    </source>
</evidence>
<keyword evidence="5 9" id="KW-1133">Transmembrane helix</keyword>
<dbReference type="Gene3D" id="1.10.238.10">
    <property type="entry name" value="EF-hand"/>
    <property type="match status" value="1"/>
</dbReference>
<dbReference type="EMBL" id="JWZX01000547">
    <property type="protein sequence ID" value="KOO47153.1"/>
    <property type="molecule type" value="Genomic_DNA"/>
</dbReference>
<feature type="transmembrane region" description="Helical" evidence="9">
    <location>
        <begin position="90"/>
        <end position="111"/>
    </location>
</feature>
<dbReference type="OrthoDB" id="297496at2759"/>
<organism evidence="11 12">
    <name type="scientific">Chrysochromulina tobinii</name>
    <dbReference type="NCBI Taxonomy" id="1460289"/>
    <lineage>
        <taxon>Eukaryota</taxon>
        <taxon>Haptista</taxon>
        <taxon>Haptophyta</taxon>
        <taxon>Prymnesiophyceae</taxon>
        <taxon>Prymnesiales</taxon>
        <taxon>Chrysochromulinaceae</taxon>
        <taxon>Chrysochromulina</taxon>
    </lineage>
</organism>
<feature type="domain" description="EF-hand" evidence="10">
    <location>
        <begin position="237"/>
        <end position="272"/>
    </location>
</feature>
<keyword evidence="6" id="KW-0406">Ion transport</keyword>
<dbReference type="GO" id="GO:0005886">
    <property type="term" value="C:plasma membrane"/>
    <property type="evidence" value="ECO:0007669"/>
    <property type="project" value="TreeGrafter"/>
</dbReference>